<accession>A0A1J1IAT6</accession>
<feature type="compositionally biased region" description="Low complexity" evidence="1">
    <location>
        <begin position="322"/>
        <end position="344"/>
    </location>
</feature>
<feature type="compositionally biased region" description="Basic residues" evidence="1">
    <location>
        <begin position="307"/>
        <end position="320"/>
    </location>
</feature>
<reference evidence="3 4" key="1">
    <citation type="submission" date="2015-04" db="EMBL/GenBank/DDBJ databases">
        <authorList>
            <person name="Syromyatnikov M.Y."/>
            <person name="Popov V.N."/>
        </authorList>
    </citation>
    <scope>NUCLEOTIDE SEQUENCE [LARGE SCALE GENOMIC DNA]</scope>
</reference>
<feature type="region of interest" description="Disordered" evidence="1">
    <location>
        <begin position="511"/>
        <end position="530"/>
    </location>
</feature>
<feature type="region of interest" description="Disordered" evidence="1">
    <location>
        <begin position="446"/>
        <end position="483"/>
    </location>
</feature>
<sequence length="672" mass="75797">MTLSILSLIVFIAISTVECSKSIKKIEVCPCVPNNICPEVNRFSREDAKYFQTVLKCSEEDFVRCCPPSKLPKKAMQRNDDVENIILVDEVPGKSADHQVDVKPSEEIPEAVTEVDEVTTLEPESMNIENDISTLISVEELTTTEIPSLKQEEPSEISDKKREGKIEDSDVFMIFPKKENSEGNSIEKDLHIIFPNGEIEAALATSTSNAENIEISDTSTETPKRVVIHKKLLNKTSETLEASESEISEVVHERVDIDEVKRRLTVMMRNNKRRKNSISSIATTPMTSTNTPTTTTTERSVEETTHKTPRRKIKIRKHKQVTTESPITATTLTATQSSETSTSQSRRKIIYDTSSRTNFLRRPSASQSSDDEEETEITETSSLSPEITSASFLIHETFKPFDSPEHSKPAENEHHDMIEAIHKALHSGVDIQLIENMLRKHKNKLKGNRFDDSSDQPTKPNRGSIKFQPHQTRSQTTESDNYPTRFRTTETENYPTRPQTTRFVTRPTTTEFENYPTRPQTRPATRQQTAVTENYRTRRPTAPGDYSFTQIIGLGSKDSPNIRTTTVATPHTTQKLPPRIIVTQPSSNSQRINDDITIDGKISSSQNKKPSNEFRSSPLFGITMDRFNDYDSDTIEKIHETLRSPPSSQAGFFPVIQSGTPASPLYTLNQVF</sequence>
<dbReference type="Proteomes" id="UP000183832">
    <property type="component" value="Unassembled WGS sequence"/>
</dbReference>
<evidence type="ECO:0000313" key="3">
    <source>
        <dbReference type="EMBL" id="CRK97399.1"/>
    </source>
</evidence>
<feature type="region of interest" description="Disordered" evidence="1">
    <location>
        <begin position="271"/>
        <end position="387"/>
    </location>
</feature>
<evidence type="ECO:0000256" key="2">
    <source>
        <dbReference type="SAM" id="SignalP"/>
    </source>
</evidence>
<keyword evidence="2" id="KW-0732">Signal</keyword>
<gene>
    <name evidence="3" type="ORF">CLUMA_CG010789</name>
</gene>
<feature type="compositionally biased region" description="Polar residues" evidence="1">
    <location>
        <begin position="469"/>
        <end position="482"/>
    </location>
</feature>
<dbReference type="EMBL" id="CVRI01000047">
    <property type="protein sequence ID" value="CRK97399.1"/>
    <property type="molecule type" value="Genomic_DNA"/>
</dbReference>
<evidence type="ECO:0000313" key="4">
    <source>
        <dbReference type="Proteomes" id="UP000183832"/>
    </source>
</evidence>
<organism evidence="3 4">
    <name type="scientific">Clunio marinus</name>
    <dbReference type="NCBI Taxonomy" id="568069"/>
    <lineage>
        <taxon>Eukaryota</taxon>
        <taxon>Metazoa</taxon>
        <taxon>Ecdysozoa</taxon>
        <taxon>Arthropoda</taxon>
        <taxon>Hexapoda</taxon>
        <taxon>Insecta</taxon>
        <taxon>Pterygota</taxon>
        <taxon>Neoptera</taxon>
        <taxon>Endopterygota</taxon>
        <taxon>Diptera</taxon>
        <taxon>Nematocera</taxon>
        <taxon>Chironomoidea</taxon>
        <taxon>Chironomidae</taxon>
        <taxon>Clunio</taxon>
    </lineage>
</organism>
<proteinExistence type="predicted"/>
<keyword evidence="4" id="KW-1185">Reference proteome</keyword>
<dbReference type="OrthoDB" id="10618986at2759"/>
<name>A0A1J1IAT6_9DIPT</name>
<evidence type="ECO:0000256" key="1">
    <source>
        <dbReference type="SAM" id="MobiDB-lite"/>
    </source>
</evidence>
<protein>
    <submittedName>
        <fullName evidence="3">CLUMA_CG010789, isoform A</fullName>
    </submittedName>
</protein>
<feature type="compositionally biased region" description="Polar residues" evidence="1">
    <location>
        <begin position="517"/>
        <end position="530"/>
    </location>
</feature>
<feature type="compositionally biased region" description="Low complexity" evidence="1">
    <location>
        <begin position="283"/>
        <end position="298"/>
    </location>
</feature>
<feature type="chain" id="PRO_5013357563" evidence="2">
    <location>
        <begin position="20"/>
        <end position="672"/>
    </location>
</feature>
<feature type="signal peptide" evidence="2">
    <location>
        <begin position="1"/>
        <end position="19"/>
    </location>
</feature>
<dbReference type="AlphaFoldDB" id="A0A1J1IAT6"/>
<feature type="compositionally biased region" description="Low complexity" evidence="1">
    <location>
        <begin position="378"/>
        <end position="387"/>
    </location>
</feature>